<evidence type="ECO:0000313" key="2">
    <source>
        <dbReference type="EMBL" id="PCS24287.1"/>
    </source>
</evidence>
<dbReference type="Pfam" id="PF13737">
    <property type="entry name" value="DDE_Tnp_1_5"/>
    <property type="match status" value="1"/>
</dbReference>
<keyword evidence="3" id="KW-1185">Reference proteome</keyword>
<evidence type="ECO:0000259" key="1">
    <source>
        <dbReference type="Pfam" id="PF13737"/>
    </source>
</evidence>
<organism evidence="2 3">
    <name type="scientific">Candidatus Enterovibrio escicola</name>
    <dbReference type="NCBI Taxonomy" id="1927127"/>
    <lineage>
        <taxon>Bacteria</taxon>
        <taxon>Pseudomonadati</taxon>
        <taxon>Pseudomonadota</taxon>
        <taxon>Gammaproteobacteria</taxon>
        <taxon>Vibrionales</taxon>
        <taxon>Vibrionaceae</taxon>
        <taxon>Enterovibrio</taxon>
    </lineage>
</organism>
<dbReference type="InterPro" id="IPR053172">
    <property type="entry name" value="Tn903_transposase"/>
</dbReference>
<dbReference type="EMBL" id="NBYY01000001">
    <property type="protein sequence ID" value="PCS24287.1"/>
    <property type="molecule type" value="Genomic_DNA"/>
</dbReference>
<evidence type="ECO:0000313" key="3">
    <source>
        <dbReference type="Proteomes" id="UP000219020"/>
    </source>
</evidence>
<name>A0A2A5T814_9GAMM</name>
<reference evidence="3" key="1">
    <citation type="submission" date="2017-04" db="EMBL/GenBank/DDBJ databases">
        <title>Genome evolution of the luminous symbionts of deep sea anglerfish.</title>
        <authorList>
            <person name="Hendry T.A."/>
        </authorList>
    </citation>
    <scope>NUCLEOTIDE SEQUENCE [LARGE SCALE GENOMIC DNA]</scope>
</reference>
<comment type="caution">
    <text evidence="2">The sequence shown here is derived from an EMBL/GenBank/DDBJ whole genome shotgun (WGS) entry which is preliminary data.</text>
</comment>
<protein>
    <submittedName>
        <fullName evidence="2">Mobile element protein</fullName>
    </submittedName>
</protein>
<accession>A0A2A5T814</accession>
<gene>
    <name evidence="2" type="ORF">BTN49_0007</name>
</gene>
<dbReference type="PANTHER" id="PTHR34631">
    <property type="match status" value="1"/>
</dbReference>
<proteinExistence type="predicted"/>
<dbReference type="PANTHER" id="PTHR34631:SF3">
    <property type="entry name" value="ISSOD12 TRANSPOSASE TNPA_ISSOD12"/>
    <property type="match status" value="1"/>
</dbReference>
<feature type="domain" description="Transposase DDE" evidence="1">
    <location>
        <begin position="21"/>
        <end position="93"/>
    </location>
</feature>
<sequence>MMMGKAKDKVSNWKQYNKVLINRGSVTFWIDVAAIKAWHCLKHHGHRGRGFIFLDTSIKTALRVKDIFKLPLRGLAGFLNSVFTLINVPLEFPT</sequence>
<dbReference type="InterPro" id="IPR025668">
    <property type="entry name" value="Tnp_DDE_dom"/>
</dbReference>
<dbReference type="AlphaFoldDB" id="A0A2A5T814"/>
<dbReference type="Proteomes" id="UP000219020">
    <property type="component" value="Unassembled WGS sequence"/>
</dbReference>